<evidence type="ECO:0000256" key="4">
    <source>
        <dbReference type="ARBA" id="ARBA00022827"/>
    </source>
</evidence>
<evidence type="ECO:0000313" key="6">
    <source>
        <dbReference type="EMBL" id="TWE20863.1"/>
    </source>
</evidence>
<dbReference type="GO" id="GO:0071949">
    <property type="term" value="F:FAD binding"/>
    <property type="evidence" value="ECO:0007669"/>
    <property type="project" value="InterPro"/>
</dbReference>
<dbReference type="PANTHER" id="PTHR43004:SF19">
    <property type="entry name" value="BINDING MONOOXYGENASE, PUTATIVE (JCVI)-RELATED"/>
    <property type="match status" value="1"/>
</dbReference>
<dbReference type="Gene3D" id="3.40.30.120">
    <property type="match status" value="1"/>
</dbReference>
<dbReference type="SUPFAM" id="SSF51905">
    <property type="entry name" value="FAD/NAD(P)-binding domain"/>
    <property type="match status" value="1"/>
</dbReference>
<dbReference type="InterPro" id="IPR036249">
    <property type="entry name" value="Thioredoxin-like_sf"/>
</dbReference>
<organism evidence="6 7">
    <name type="scientific">Kitasatospora atroaurantiaca</name>
    <dbReference type="NCBI Taxonomy" id="285545"/>
    <lineage>
        <taxon>Bacteria</taxon>
        <taxon>Bacillati</taxon>
        <taxon>Actinomycetota</taxon>
        <taxon>Actinomycetes</taxon>
        <taxon>Kitasatosporales</taxon>
        <taxon>Streptomycetaceae</taxon>
        <taxon>Kitasatospora</taxon>
    </lineage>
</organism>
<dbReference type="GO" id="GO:0016709">
    <property type="term" value="F:oxidoreductase activity, acting on paired donors, with incorporation or reduction of molecular oxygen, NAD(P)H as one donor, and incorporation of one atom of oxygen"/>
    <property type="evidence" value="ECO:0007669"/>
    <property type="project" value="UniProtKB-ARBA"/>
</dbReference>
<keyword evidence="3" id="KW-0285">Flavoprotein</keyword>
<reference evidence="6 7" key="1">
    <citation type="submission" date="2019-06" db="EMBL/GenBank/DDBJ databases">
        <title>Sequencing the genomes of 1000 actinobacteria strains.</title>
        <authorList>
            <person name="Klenk H.-P."/>
        </authorList>
    </citation>
    <scope>NUCLEOTIDE SEQUENCE [LARGE SCALE GENOMIC DNA]</scope>
    <source>
        <strain evidence="6 7">DSM 41649</strain>
    </source>
</reference>
<dbReference type="InterPro" id="IPR002938">
    <property type="entry name" value="FAD-bd"/>
</dbReference>
<proteinExistence type="inferred from homology"/>
<dbReference type="AlphaFoldDB" id="A0A561EZ23"/>
<comment type="caution">
    <text evidence="6">The sequence shown here is derived from an EMBL/GenBank/DDBJ whole genome shotgun (WGS) entry which is preliminary data.</text>
</comment>
<protein>
    <submittedName>
        <fullName evidence="6">2-polyprenyl-6-methoxyphenol hydroxylase-like FAD-dependent oxidoreductase</fullName>
    </submittedName>
</protein>
<dbReference type="SUPFAM" id="SSF52833">
    <property type="entry name" value="Thioredoxin-like"/>
    <property type="match status" value="1"/>
</dbReference>
<evidence type="ECO:0000259" key="5">
    <source>
        <dbReference type="Pfam" id="PF01494"/>
    </source>
</evidence>
<gene>
    <name evidence="6" type="ORF">FB465_6022</name>
</gene>
<dbReference type="RefSeq" id="WP_145795477.1">
    <property type="nucleotide sequence ID" value="NZ_BAAABR010000047.1"/>
</dbReference>
<dbReference type="Proteomes" id="UP000318416">
    <property type="component" value="Unassembled WGS sequence"/>
</dbReference>
<dbReference type="InterPro" id="IPR036188">
    <property type="entry name" value="FAD/NAD-bd_sf"/>
</dbReference>
<dbReference type="NCBIfam" id="NF004832">
    <property type="entry name" value="PRK06184.1"/>
    <property type="match status" value="1"/>
</dbReference>
<accession>A0A561EZ23</accession>
<dbReference type="InterPro" id="IPR050641">
    <property type="entry name" value="RIFMO-like"/>
</dbReference>
<evidence type="ECO:0000256" key="2">
    <source>
        <dbReference type="ARBA" id="ARBA00007801"/>
    </source>
</evidence>
<dbReference type="Gene3D" id="3.50.50.60">
    <property type="entry name" value="FAD/NAD(P)-binding domain"/>
    <property type="match status" value="1"/>
</dbReference>
<dbReference type="EMBL" id="VIVR01000001">
    <property type="protein sequence ID" value="TWE20863.1"/>
    <property type="molecule type" value="Genomic_DNA"/>
</dbReference>
<feature type="domain" description="FAD-binding" evidence="5">
    <location>
        <begin position="2"/>
        <end position="340"/>
    </location>
</feature>
<comment type="cofactor">
    <cofactor evidence="1">
        <name>FAD</name>
        <dbReference type="ChEBI" id="CHEBI:57692"/>
    </cofactor>
</comment>
<dbReference type="Gene3D" id="3.30.70.2450">
    <property type="match status" value="1"/>
</dbReference>
<dbReference type="OrthoDB" id="8670884at2"/>
<evidence type="ECO:0000256" key="1">
    <source>
        <dbReference type="ARBA" id="ARBA00001974"/>
    </source>
</evidence>
<name>A0A561EZ23_9ACTN</name>
<dbReference type="Pfam" id="PF21274">
    <property type="entry name" value="Rng_hyd_C"/>
    <property type="match status" value="1"/>
</dbReference>
<evidence type="ECO:0000313" key="7">
    <source>
        <dbReference type="Proteomes" id="UP000318416"/>
    </source>
</evidence>
<comment type="similarity">
    <text evidence="2">Belongs to the PheA/TfdB FAD monooxygenase family.</text>
</comment>
<dbReference type="PRINTS" id="PR00420">
    <property type="entry name" value="RNGMNOXGNASE"/>
</dbReference>
<sequence>MATVLIVGAGPTGLTLACSLARQGVQVRIVEKSPRFHRSSRGKALNARSLEVLADLGLGARLLASGRTHLRFRKYFAGEFVAETDPFADSRPTPDAPYDSGLFLPQWRVEELLREQLAEYGVKVELGVELVDLTQDEDGVTALLADGGRIAADYLVGCDGGRGPVRKRLGVAFEGTSDPEQAMVCGDVEVSGLDRDVWHQWFGPEGAVLLCPFEGTDMWQFQAVPERDAEGRLVEPSLESFQRLFDRYAGLPGIRLSNATWLSTWRVNVRMADRYRVGRVFLAGDAAHVHPIAGGLGMNTGIQDAWNLGWKLAYVLTGRSGPGLLDSYQEERLPIAAWTLDVTAAALTAVMESARTPGAGLHAARITDGSGLGIGYRWSTLSDDRLGGTLQAGDRAPDAPVLAADGTPVRLFDLYAGGHFTLLSFGCGLPDLDGPVRGFAVGAGPGSLTDLDGHARRAYGVSEDAVVLVRPDNHVALTVPAAEAGAVRAYLNALGH</sequence>
<keyword evidence="7" id="KW-1185">Reference proteome</keyword>
<dbReference type="Pfam" id="PF01494">
    <property type="entry name" value="FAD_binding_3"/>
    <property type="match status" value="1"/>
</dbReference>
<evidence type="ECO:0000256" key="3">
    <source>
        <dbReference type="ARBA" id="ARBA00022630"/>
    </source>
</evidence>
<dbReference type="PANTHER" id="PTHR43004">
    <property type="entry name" value="TRK SYSTEM POTASSIUM UPTAKE PROTEIN"/>
    <property type="match status" value="1"/>
</dbReference>
<keyword evidence="4" id="KW-0274">FAD</keyword>